<reference evidence="4" key="1">
    <citation type="submission" date="2024-06" db="EMBL/GenBank/DDBJ databases">
        <authorList>
            <person name="Ryan C."/>
        </authorList>
    </citation>
    <scope>NUCLEOTIDE SEQUENCE [LARGE SCALE GENOMIC DNA]</scope>
</reference>
<gene>
    <name evidence="3" type="ORF">URODEC1_LOCUS84675</name>
</gene>
<dbReference type="Pfam" id="PF07762">
    <property type="entry name" value="DUF1618"/>
    <property type="match status" value="1"/>
</dbReference>
<proteinExistence type="predicted"/>
<name>A0ABC9DEX0_9POAL</name>
<dbReference type="AlphaFoldDB" id="A0ABC9DEX0"/>
<dbReference type="Proteomes" id="UP001497457">
    <property type="component" value="Chromosome 33rd"/>
</dbReference>
<organism evidence="3 4">
    <name type="scientific">Urochloa decumbens</name>
    <dbReference type="NCBI Taxonomy" id="240449"/>
    <lineage>
        <taxon>Eukaryota</taxon>
        <taxon>Viridiplantae</taxon>
        <taxon>Streptophyta</taxon>
        <taxon>Embryophyta</taxon>
        <taxon>Tracheophyta</taxon>
        <taxon>Spermatophyta</taxon>
        <taxon>Magnoliopsida</taxon>
        <taxon>Liliopsida</taxon>
        <taxon>Poales</taxon>
        <taxon>Poaceae</taxon>
        <taxon>PACMAD clade</taxon>
        <taxon>Panicoideae</taxon>
        <taxon>Panicodae</taxon>
        <taxon>Paniceae</taxon>
        <taxon>Melinidinae</taxon>
        <taxon>Urochloa</taxon>
    </lineage>
</organism>
<protein>
    <recommendedName>
        <fullName evidence="2">DUF1618 domain-containing protein</fullName>
    </recommendedName>
</protein>
<feature type="compositionally biased region" description="Low complexity" evidence="1">
    <location>
        <begin position="324"/>
        <end position="337"/>
    </location>
</feature>
<feature type="region of interest" description="Disordered" evidence="1">
    <location>
        <begin position="324"/>
        <end position="345"/>
    </location>
</feature>
<sequence>MRIPGLFQYSLNPPALSGDDAAAAEEKLPWVLLERDAYVAKHDNATTAFALTCNGKPIQVTFCPRRPPSVSYACIHCPDPNEINTEPSIVATQEGFVLLRVAIGRKDEYLKNFDYYVYHAEGPSLMLLPRLPKHFDGRDAGVLCYGQEGYIVAALRHEGWWEWWPDGQFDLCIYDSNKPGHWNVHRVSLSKRHGRKKHFFHIICQVVAIGGDAGTMAFADHWHGILFCDVLRVGDEAARRRPKEGEPMPLLRYVPVPEPHDSMLGDARLYRNVAVVGGRLKYVQLHPRKKPLDGICFYNDGSSTDGYIIEGWMATTWSRPAAATSASSSSSLSTSSSGDDDRWRKDTSIRDLNTGLKVPSNLGFELVSRRPWQPVLGLQDDAEDIVYFTAMVQRMDYKEWVAVAAVDMGKKELLGATAFSAAPRYIDFAYVHSTVSKYLR</sequence>
<dbReference type="InterPro" id="IPR011676">
    <property type="entry name" value="DUF1618"/>
</dbReference>
<evidence type="ECO:0000313" key="3">
    <source>
        <dbReference type="EMBL" id="CAL5037747.1"/>
    </source>
</evidence>
<dbReference type="PANTHER" id="PTHR33074:SF49">
    <property type="entry name" value="OS07G0258000 PROTEIN"/>
    <property type="match status" value="1"/>
</dbReference>
<accession>A0ABC9DEX0</accession>
<evidence type="ECO:0000259" key="2">
    <source>
        <dbReference type="Pfam" id="PF07762"/>
    </source>
</evidence>
<evidence type="ECO:0000313" key="4">
    <source>
        <dbReference type="Proteomes" id="UP001497457"/>
    </source>
</evidence>
<dbReference type="PANTHER" id="PTHR33074">
    <property type="entry name" value="EXPRESSED PROTEIN-RELATED"/>
    <property type="match status" value="1"/>
</dbReference>
<keyword evidence="4" id="KW-1185">Reference proteome</keyword>
<reference evidence="3 4" key="2">
    <citation type="submission" date="2024-10" db="EMBL/GenBank/DDBJ databases">
        <authorList>
            <person name="Ryan C."/>
        </authorList>
    </citation>
    <scope>NUCLEOTIDE SEQUENCE [LARGE SCALE GENOMIC DNA]</scope>
</reference>
<feature type="domain" description="DUF1618" evidence="2">
    <location>
        <begin position="220"/>
        <end position="387"/>
    </location>
</feature>
<evidence type="ECO:0000256" key="1">
    <source>
        <dbReference type="SAM" id="MobiDB-lite"/>
    </source>
</evidence>
<dbReference type="EMBL" id="OZ075143">
    <property type="protein sequence ID" value="CAL5037747.1"/>
    <property type="molecule type" value="Genomic_DNA"/>
</dbReference>